<accession>A0A6V8KJP2</accession>
<protein>
    <submittedName>
        <fullName evidence="2">Uncharacterized protein</fullName>
    </submittedName>
</protein>
<gene>
    <name evidence="2" type="ORF">Phou_061270</name>
</gene>
<comment type="caution">
    <text evidence="2">The sequence shown here is derived from an EMBL/GenBank/DDBJ whole genome shotgun (WGS) entry which is preliminary data.</text>
</comment>
<feature type="compositionally biased region" description="Low complexity" evidence="1">
    <location>
        <begin position="78"/>
        <end position="100"/>
    </location>
</feature>
<evidence type="ECO:0000313" key="2">
    <source>
        <dbReference type="EMBL" id="GFJ81947.1"/>
    </source>
</evidence>
<evidence type="ECO:0000313" key="3">
    <source>
        <dbReference type="Proteomes" id="UP000482800"/>
    </source>
</evidence>
<evidence type="ECO:0000256" key="1">
    <source>
        <dbReference type="SAM" id="MobiDB-lite"/>
    </source>
</evidence>
<dbReference type="AlphaFoldDB" id="A0A6V8KJP2"/>
<reference evidence="2 3" key="2">
    <citation type="submission" date="2020-03" db="EMBL/GenBank/DDBJ databases">
        <authorList>
            <person name="Ichikawa N."/>
            <person name="Kimura A."/>
            <person name="Kitahashi Y."/>
            <person name="Uohara A."/>
        </authorList>
    </citation>
    <scope>NUCLEOTIDE SEQUENCE [LARGE SCALE GENOMIC DNA]</scope>
    <source>
        <strain evidence="2 3">NBRC 108639</strain>
    </source>
</reference>
<keyword evidence="3" id="KW-1185">Reference proteome</keyword>
<proteinExistence type="predicted"/>
<feature type="region of interest" description="Disordered" evidence="1">
    <location>
        <begin position="141"/>
        <end position="169"/>
    </location>
</feature>
<name>A0A6V8KJP2_9ACTN</name>
<sequence>MRRSVECRQLHLPRPGGPHDSTDRLHQPADLTEIVRLYGIRHWIEQSYKQIKDELGWADAKSAPTPRSAAIKPSSTAPSRTAGTPGSTTSPQTTPRSRTYPPTPQRGPTPPKPPSWPKALRKVRSWLALWAHTTTDLDGMVHPTTIPATASTPQRRRQRTHTLNLHIPP</sequence>
<organism evidence="2 3">
    <name type="scientific">Phytohabitans houttuyneae</name>
    <dbReference type="NCBI Taxonomy" id="1076126"/>
    <lineage>
        <taxon>Bacteria</taxon>
        <taxon>Bacillati</taxon>
        <taxon>Actinomycetota</taxon>
        <taxon>Actinomycetes</taxon>
        <taxon>Micromonosporales</taxon>
        <taxon>Micromonosporaceae</taxon>
    </lineage>
</organism>
<reference evidence="2 3" key="1">
    <citation type="submission" date="2020-03" db="EMBL/GenBank/DDBJ databases">
        <title>Whole genome shotgun sequence of Phytohabitans houttuyneae NBRC 108639.</title>
        <authorList>
            <person name="Komaki H."/>
            <person name="Tamura T."/>
        </authorList>
    </citation>
    <scope>NUCLEOTIDE SEQUENCE [LARGE SCALE GENOMIC DNA]</scope>
    <source>
        <strain evidence="2 3">NBRC 108639</strain>
    </source>
</reference>
<dbReference type="Proteomes" id="UP000482800">
    <property type="component" value="Unassembled WGS sequence"/>
</dbReference>
<feature type="region of interest" description="Disordered" evidence="1">
    <location>
        <begin position="60"/>
        <end position="118"/>
    </location>
</feature>
<feature type="compositionally biased region" description="Pro residues" evidence="1">
    <location>
        <begin position="101"/>
        <end position="116"/>
    </location>
</feature>
<dbReference type="EMBL" id="BLPF01000002">
    <property type="protein sequence ID" value="GFJ81947.1"/>
    <property type="molecule type" value="Genomic_DNA"/>
</dbReference>